<dbReference type="EMBL" id="AMQN01009343">
    <property type="status" value="NOT_ANNOTATED_CDS"/>
    <property type="molecule type" value="Genomic_DNA"/>
</dbReference>
<accession>R7UDF4</accession>
<name>R7UDF4_CAPTE</name>
<reference evidence="2" key="3">
    <citation type="submission" date="2015-06" db="UniProtKB">
        <authorList>
            <consortium name="EnsemblMetazoa"/>
        </authorList>
    </citation>
    <scope>IDENTIFICATION</scope>
</reference>
<organism evidence="1">
    <name type="scientific">Capitella teleta</name>
    <name type="common">Polychaete worm</name>
    <dbReference type="NCBI Taxonomy" id="283909"/>
    <lineage>
        <taxon>Eukaryota</taxon>
        <taxon>Metazoa</taxon>
        <taxon>Spiralia</taxon>
        <taxon>Lophotrochozoa</taxon>
        <taxon>Annelida</taxon>
        <taxon>Polychaeta</taxon>
        <taxon>Sedentaria</taxon>
        <taxon>Scolecida</taxon>
        <taxon>Capitellidae</taxon>
        <taxon>Capitella</taxon>
    </lineage>
</organism>
<proteinExistence type="predicted"/>
<dbReference type="EMBL" id="KB305197">
    <property type="protein sequence ID" value="ELU01297.1"/>
    <property type="molecule type" value="Genomic_DNA"/>
</dbReference>
<dbReference type="EnsemblMetazoa" id="CapteT117289">
    <property type="protein sequence ID" value="CapteP117289"/>
    <property type="gene ID" value="CapteG117289"/>
</dbReference>
<dbReference type="HOGENOM" id="CLU_2471226_0_0_1"/>
<evidence type="ECO:0000313" key="1">
    <source>
        <dbReference type="EMBL" id="ELU01297.1"/>
    </source>
</evidence>
<reference evidence="1 3" key="2">
    <citation type="journal article" date="2013" name="Nature">
        <title>Insights into bilaterian evolution from three spiralian genomes.</title>
        <authorList>
            <person name="Simakov O."/>
            <person name="Marletaz F."/>
            <person name="Cho S.J."/>
            <person name="Edsinger-Gonzales E."/>
            <person name="Havlak P."/>
            <person name="Hellsten U."/>
            <person name="Kuo D.H."/>
            <person name="Larsson T."/>
            <person name="Lv J."/>
            <person name="Arendt D."/>
            <person name="Savage R."/>
            <person name="Osoegawa K."/>
            <person name="de Jong P."/>
            <person name="Grimwood J."/>
            <person name="Chapman J.A."/>
            <person name="Shapiro H."/>
            <person name="Aerts A."/>
            <person name="Otillar R.P."/>
            <person name="Terry A.Y."/>
            <person name="Boore J.L."/>
            <person name="Grigoriev I.V."/>
            <person name="Lindberg D.R."/>
            <person name="Seaver E.C."/>
            <person name="Weisblat D.A."/>
            <person name="Putnam N.H."/>
            <person name="Rokhsar D.S."/>
        </authorList>
    </citation>
    <scope>NUCLEOTIDE SEQUENCE</scope>
    <source>
        <strain evidence="1 3">I ESC-2004</strain>
    </source>
</reference>
<dbReference type="AlphaFoldDB" id="R7UDF4"/>
<gene>
    <name evidence="1" type="ORF">CAPTEDRAFT_117289</name>
</gene>
<reference evidence="3" key="1">
    <citation type="submission" date="2012-12" db="EMBL/GenBank/DDBJ databases">
        <authorList>
            <person name="Hellsten U."/>
            <person name="Grimwood J."/>
            <person name="Chapman J.A."/>
            <person name="Shapiro H."/>
            <person name="Aerts A."/>
            <person name="Otillar R.P."/>
            <person name="Terry A.Y."/>
            <person name="Boore J.L."/>
            <person name="Simakov O."/>
            <person name="Marletaz F."/>
            <person name="Cho S.-J."/>
            <person name="Edsinger-Gonzales E."/>
            <person name="Havlak P."/>
            <person name="Kuo D.-H."/>
            <person name="Larsson T."/>
            <person name="Lv J."/>
            <person name="Arendt D."/>
            <person name="Savage R."/>
            <person name="Osoegawa K."/>
            <person name="de Jong P."/>
            <person name="Lindberg D.R."/>
            <person name="Seaver E.C."/>
            <person name="Weisblat D.A."/>
            <person name="Putnam N.H."/>
            <person name="Grigoriev I.V."/>
            <person name="Rokhsar D.S."/>
        </authorList>
    </citation>
    <scope>NUCLEOTIDE SEQUENCE</scope>
    <source>
        <strain evidence="3">I ESC-2004</strain>
    </source>
</reference>
<protein>
    <submittedName>
        <fullName evidence="1 2">Uncharacterized protein</fullName>
    </submittedName>
</protein>
<dbReference type="Proteomes" id="UP000014760">
    <property type="component" value="Unassembled WGS sequence"/>
</dbReference>
<evidence type="ECO:0000313" key="2">
    <source>
        <dbReference type="EnsemblMetazoa" id="CapteP117289"/>
    </source>
</evidence>
<sequence length="88" mass="10166">MHEKDIQALQGHSLPKQLCQTEVNSSQERKHAKFLEFRCTPNEVRRWLEKLNPGNASSPNAISPKVYKSLSMAMCRPLHAIHERMLEL</sequence>
<keyword evidence="3" id="KW-1185">Reference proteome</keyword>
<evidence type="ECO:0000313" key="3">
    <source>
        <dbReference type="Proteomes" id="UP000014760"/>
    </source>
</evidence>